<evidence type="ECO:0000256" key="1">
    <source>
        <dbReference type="ARBA" id="ARBA00004141"/>
    </source>
</evidence>
<feature type="compositionally biased region" description="Polar residues" evidence="5">
    <location>
        <begin position="1"/>
        <end position="19"/>
    </location>
</feature>
<protein>
    <recommendedName>
        <fullName evidence="7">Chlorophyll a-b binding protein, chloroplastic</fullName>
    </recommendedName>
</protein>
<dbReference type="PANTHER" id="PTHR14154">
    <property type="entry name" value="UPF0041 BRAIN PROTEIN 44-RELATED"/>
    <property type="match status" value="1"/>
</dbReference>
<dbReference type="Gene3D" id="1.10.3460.10">
    <property type="entry name" value="Chlorophyll a/b binding protein domain"/>
    <property type="match status" value="2"/>
</dbReference>
<evidence type="ECO:0000313" key="6">
    <source>
        <dbReference type="EMBL" id="CAE0507682.1"/>
    </source>
</evidence>
<dbReference type="GO" id="GO:0016020">
    <property type="term" value="C:membrane"/>
    <property type="evidence" value="ECO:0007669"/>
    <property type="project" value="UniProtKB-SubCell"/>
</dbReference>
<feature type="region of interest" description="Disordered" evidence="5">
    <location>
        <begin position="1"/>
        <end position="24"/>
    </location>
</feature>
<keyword evidence="4" id="KW-0472">Membrane</keyword>
<reference evidence="6" key="1">
    <citation type="submission" date="2021-01" db="EMBL/GenBank/DDBJ databases">
        <authorList>
            <person name="Corre E."/>
            <person name="Pelletier E."/>
            <person name="Niang G."/>
            <person name="Scheremetjew M."/>
            <person name="Finn R."/>
            <person name="Kale V."/>
            <person name="Holt S."/>
            <person name="Cochrane G."/>
            <person name="Meng A."/>
            <person name="Brown T."/>
            <person name="Cohen L."/>
        </authorList>
    </citation>
    <scope>NUCLEOTIDE SEQUENCE</scope>
    <source>
        <strain evidence="6">CCMP1320</strain>
    </source>
</reference>
<accession>A0A7S3RAW5</accession>
<organism evidence="6">
    <name type="scientific">Dunaliella tertiolecta</name>
    <name type="common">Green alga</name>
    <dbReference type="NCBI Taxonomy" id="3047"/>
    <lineage>
        <taxon>Eukaryota</taxon>
        <taxon>Viridiplantae</taxon>
        <taxon>Chlorophyta</taxon>
        <taxon>core chlorophytes</taxon>
        <taxon>Chlorophyceae</taxon>
        <taxon>CS clade</taxon>
        <taxon>Chlamydomonadales</taxon>
        <taxon>Dunaliellaceae</taxon>
        <taxon>Dunaliella</taxon>
    </lineage>
</organism>
<gene>
    <name evidence="6" type="ORF">DTER00134_LOCUS22759</name>
</gene>
<keyword evidence="3" id="KW-1133">Transmembrane helix</keyword>
<dbReference type="GO" id="GO:0009507">
    <property type="term" value="C:chloroplast"/>
    <property type="evidence" value="ECO:0007669"/>
    <property type="project" value="UniProtKB-SubCell"/>
</dbReference>
<evidence type="ECO:0000256" key="4">
    <source>
        <dbReference type="ARBA" id="ARBA00023136"/>
    </source>
</evidence>
<evidence type="ECO:0008006" key="7">
    <source>
        <dbReference type="Google" id="ProtNLM"/>
    </source>
</evidence>
<feature type="region of interest" description="Disordered" evidence="5">
    <location>
        <begin position="182"/>
        <end position="256"/>
    </location>
</feature>
<keyword evidence="2" id="KW-0812">Transmembrane</keyword>
<proteinExistence type="predicted"/>
<sequence>MMLTKSCNASVASQGSRMRSPNPLAATSPVALPVLRQRAVGARRLSPLCFAQSQDNKPSDPVLAYAESIGLPTSEGVFGFKPFAEIWCGRLAMMGFIVSIAEEFATGQGTLAQIHLLEPGQPDTVVLAVLMAFFGGAMLIGSAQTLNGLRNGTLSVRDVLRYKNFLALASDADAKNTAAEMKRKGDFTTPGVNPTQIAESKAAGTPADAFLSTNDVQEGDAAAREMKGQASPAAPEGAQQPPQQAQQAPAQTPQKQKDIMSTYLFSGNAEMRYAQNIELENGRWAMIGFLVAVLVEAATGQGIIGQLFGYAKWSGLLGKDSGF</sequence>
<dbReference type="SUPFAM" id="SSF103511">
    <property type="entry name" value="Chlorophyll a-b binding protein"/>
    <property type="match status" value="2"/>
</dbReference>
<comment type="subcellular location">
    <subcellularLocation>
        <location evidence="1">Membrane</location>
        <topology evidence="1">Multi-pass membrane protein</topology>
    </subcellularLocation>
</comment>
<evidence type="ECO:0000256" key="5">
    <source>
        <dbReference type="SAM" id="MobiDB-lite"/>
    </source>
</evidence>
<evidence type="ECO:0000256" key="3">
    <source>
        <dbReference type="ARBA" id="ARBA00022989"/>
    </source>
</evidence>
<dbReference type="AlphaFoldDB" id="A0A7S3RAW5"/>
<feature type="compositionally biased region" description="Low complexity" evidence="5">
    <location>
        <begin position="229"/>
        <end position="254"/>
    </location>
</feature>
<dbReference type="EMBL" id="HBIP01037726">
    <property type="protein sequence ID" value="CAE0507682.1"/>
    <property type="molecule type" value="Transcribed_RNA"/>
</dbReference>
<name>A0A7S3RAW5_DUNTE</name>
<evidence type="ECO:0000256" key="2">
    <source>
        <dbReference type="ARBA" id="ARBA00022692"/>
    </source>
</evidence>